<name>A0A9P8WAP4_9HYPO</name>
<sequence length="475" mass="51065">MGNNPSSSSKPVTPTSSTPSASAPGSGHESPRHHRKDARNIIPGHTHRSAAPPEPSLALAQGSTTVGVNRPKSLPTTAVSSLSGSPHSNASAPIKPVTAVAAAQAVARAVPDSKPAEPKPAPRDEPSKPVDVPVEASSLRSHYSTPSEPHLVSNSSITDMYLTRPPRLPLPIEEEVHTPGSPILAADQDPGLPDVDLIDSSSDGITRKTSALSATTVDEEEGEELRVDKTRPTVPTELEWRRGGDKIYVTGTIFQWNRKQRLHPIEGRPGCFAATIHILPGTHHVRFLVDGIMQTSPDLPTTVDFGNNLVNYIEVNPDDAQQAVPPIPVGKPVEPPAQEAEPKQQQPQQPPVQQQPQQPKGKEVLPPEAYRSPIPAYLLDFDQPEDSPAYQYAVTAIEKLPNPPTLPGFLGKPVLNLATLLKDDNSVLNMPNHTILNHLATSSIKNNILAVSATTRYRNKYVTTIMYKPTSTKEG</sequence>
<evidence type="ECO:0000256" key="4">
    <source>
        <dbReference type="SAM" id="MobiDB-lite"/>
    </source>
</evidence>
<dbReference type="SMART" id="SM01010">
    <property type="entry name" value="AMPKBI"/>
    <property type="match status" value="1"/>
</dbReference>
<dbReference type="Pfam" id="PF16561">
    <property type="entry name" value="AMPK1_CBM"/>
    <property type="match status" value="1"/>
</dbReference>
<gene>
    <name evidence="6" type="ORF">B0T10DRAFT_284266</name>
</gene>
<protein>
    <recommendedName>
        <fullName evidence="5">Association with the SNF1 complex (ASC) domain-containing protein</fullName>
    </recommendedName>
</protein>
<feature type="compositionally biased region" description="Basic and acidic residues" evidence="4">
    <location>
        <begin position="114"/>
        <end position="128"/>
    </location>
</feature>
<dbReference type="SUPFAM" id="SSF81296">
    <property type="entry name" value="E set domains"/>
    <property type="match status" value="1"/>
</dbReference>
<dbReference type="GO" id="GO:0005737">
    <property type="term" value="C:cytoplasm"/>
    <property type="evidence" value="ECO:0007669"/>
    <property type="project" value="UniProtKB-SubCell"/>
</dbReference>
<dbReference type="CDD" id="cd02859">
    <property type="entry name" value="E_set_AMPKbeta_like_N"/>
    <property type="match status" value="1"/>
</dbReference>
<evidence type="ECO:0000259" key="5">
    <source>
        <dbReference type="SMART" id="SM01010"/>
    </source>
</evidence>
<dbReference type="GO" id="GO:0005634">
    <property type="term" value="C:nucleus"/>
    <property type="evidence" value="ECO:0007669"/>
    <property type="project" value="TreeGrafter"/>
</dbReference>
<dbReference type="GO" id="GO:0007165">
    <property type="term" value="P:signal transduction"/>
    <property type="evidence" value="ECO:0007669"/>
    <property type="project" value="UniProtKB-ARBA"/>
</dbReference>
<feature type="domain" description="Association with the SNF1 complex (ASC)" evidence="5">
    <location>
        <begin position="363"/>
        <end position="470"/>
    </location>
</feature>
<keyword evidence="3" id="KW-0963">Cytoplasm</keyword>
<organism evidence="6 7">
    <name type="scientific">Thelonectria olida</name>
    <dbReference type="NCBI Taxonomy" id="1576542"/>
    <lineage>
        <taxon>Eukaryota</taxon>
        <taxon>Fungi</taxon>
        <taxon>Dikarya</taxon>
        <taxon>Ascomycota</taxon>
        <taxon>Pezizomycotina</taxon>
        <taxon>Sordariomycetes</taxon>
        <taxon>Hypocreomycetidae</taxon>
        <taxon>Hypocreales</taxon>
        <taxon>Nectriaceae</taxon>
        <taxon>Thelonectria</taxon>
    </lineage>
</organism>
<dbReference type="GO" id="GO:0031588">
    <property type="term" value="C:nucleotide-activated protein kinase complex"/>
    <property type="evidence" value="ECO:0007669"/>
    <property type="project" value="TreeGrafter"/>
</dbReference>
<feature type="compositionally biased region" description="Low complexity" evidence="4">
    <location>
        <begin position="97"/>
        <end position="110"/>
    </location>
</feature>
<dbReference type="InterPro" id="IPR032640">
    <property type="entry name" value="AMPK1_CBM"/>
</dbReference>
<accession>A0A9P8WAP4</accession>
<dbReference type="InterPro" id="IPR037256">
    <property type="entry name" value="ASC_dom_sf"/>
</dbReference>
<dbReference type="Gene3D" id="2.60.40.10">
    <property type="entry name" value="Immunoglobulins"/>
    <property type="match status" value="1"/>
</dbReference>
<feature type="compositionally biased region" description="Low complexity" evidence="4">
    <location>
        <begin position="336"/>
        <end position="359"/>
    </location>
</feature>
<evidence type="ECO:0000256" key="3">
    <source>
        <dbReference type="ARBA" id="ARBA00022490"/>
    </source>
</evidence>
<feature type="compositionally biased region" description="Low complexity" evidence="4">
    <location>
        <begin position="1"/>
        <end position="27"/>
    </location>
</feature>
<evidence type="ECO:0000313" key="6">
    <source>
        <dbReference type="EMBL" id="KAH6892075.1"/>
    </source>
</evidence>
<dbReference type="OrthoDB" id="531008at2759"/>
<dbReference type="InterPro" id="IPR006828">
    <property type="entry name" value="ASC_dom"/>
</dbReference>
<dbReference type="Gene3D" id="6.20.250.60">
    <property type="match status" value="1"/>
</dbReference>
<dbReference type="FunFam" id="2.60.40.10:FF:000562">
    <property type="entry name" value="Snf1 kinase complex beta-subunit Gal83"/>
    <property type="match status" value="1"/>
</dbReference>
<feature type="compositionally biased region" description="Polar residues" evidence="4">
    <location>
        <begin position="138"/>
        <end position="157"/>
    </location>
</feature>
<dbReference type="PANTHER" id="PTHR10343:SF84">
    <property type="entry name" value="5'-AMP-ACTIVATED PROTEIN KINASE SUBUNIT BETA-1"/>
    <property type="match status" value="1"/>
</dbReference>
<dbReference type="InterPro" id="IPR050827">
    <property type="entry name" value="CRP1_MDG1_kinase"/>
</dbReference>
<dbReference type="EMBL" id="JAGPYM010000007">
    <property type="protein sequence ID" value="KAH6892075.1"/>
    <property type="molecule type" value="Genomic_DNA"/>
</dbReference>
<feature type="compositionally biased region" description="Polar residues" evidence="4">
    <location>
        <begin position="74"/>
        <end position="91"/>
    </location>
</feature>
<reference evidence="6 7" key="1">
    <citation type="journal article" date="2021" name="Nat. Commun.">
        <title>Genetic determinants of endophytism in the Arabidopsis root mycobiome.</title>
        <authorList>
            <person name="Mesny F."/>
            <person name="Miyauchi S."/>
            <person name="Thiergart T."/>
            <person name="Pickel B."/>
            <person name="Atanasova L."/>
            <person name="Karlsson M."/>
            <person name="Huettel B."/>
            <person name="Barry K.W."/>
            <person name="Haridas S."/>
            <person name="Chen C."/>
            <person name="Bauer D."/>
            <person name="Andreopoulos W."/>
            <person name="Pangilinan J."/>
            <person name="LaButti K."/>
            <person name="Riley R."/>
            <person name="Lipzen A."/>
            <person name="Clum A."/>
            <person name="Drula E."/>
            <person name="Henrissat B."/>
            <person name="Kohler A."/>
            <person name="Grigoriev I.V."/>
            <person name="Martin F.M."/>
            <person name="Hacquard S."/>
        </authorList>
    </citation>
    <scope>NUCLEOTIDE SEQUENCE [LARGE SCALE GENOMIC DNA]</scope>
    <source>
        <strain evidence="6 7">MPI-CAGE-CH-0241</strain>
    </source>
</reference>
<evidence type="ECO:0000313" key="7">
    <source>
        <dbReference type="Proteomes" id="UP000777438"/>
    </source>
</evidence>
<evidence type="ECO:0000256" key="1">
    <source>
        <dbReference type="ARBA" id="ARBA00004496"/>
    </source>
</evidence>
<feature type="region of interest" description="Disordered" evidence="4">
    <location>
        <begin position="1"/>
        <end position="157"/>
    </location>
</feature>
<feature type="region of interest" description="Disordered" evidence="4">
    <location>
        <begin position="320"/>
        <end position="367"/>
    </location>
</feature>
<dbReference type="AlphaFoldDB" id="A0A9P8WAP4"/>
<feature type="compositionally biased region" description="Pro residues" evidence="4">
    <location>
        <begin position="325"/>
        <end position="335"/>
    </location>
</feature>
<comment type="caution">
    <text evidence="6">The sequence shown here is derived from an EMBL/GenBank/DDBJ whole genome shotgun (WGS) entry which is preliminary data.</text>
</comment>
<dbReference type="InterPro" id="IPR013783">
    <property type="entry name" value="Ig-like_fold"/>
</dbReference>
<dbReference type="Proteomes" id="UP000777438">
    <property type="component" value="Unassembled WGS sequence"/>
</dbReference>
<proteinExistence type="inferred from homology"/>
<dbReference type="SUPFAM" id="SSF160219">
    <property type="entry name" value="AMPKBI-like"/>
    <property type="match status" value="1"/>
</dbReference>
<keyword evidence="7" id="KW-1185">Reference proteome</keyword>
<dbReference type="Pfam" id="PF04739">
    <property type="entry name" value="AMPKBI"/>
    <property type="match status" value="1"/>
</dbReference>
<dbReference type="PANTHER" id="PTHR10343">
    <property type="entry name" value="5'-AMP-ACTIVATED PROTEIN KINASE , BETA SUBUNIT"/>
    <property type="match status" value="1"/>
</dbReference>
<dbReference type="GO" id="GO:0019901">
    <property type="term" value="F:protein kinase binding"/>
    <property type="evidence" value="ECO:0007669"/>
    <property type="project" value="TreeGrafter"/>
</dbReference>
<dbReference type="InterPro" id="IPR014756">
    <property type="entry name" value="Ig_E-set"/>
</dbReference>
<comment type="subcellular location">
    <subcellularLocation>
        <location evidence="1">Cytoplasm</location>
    </subcellularLocation>
</comment>
<comment type="similarity">
    <text evidence="2">Belongs to the 5'-AMP-activated protein kinase beta subunit family.</text>
</comment>
<evidence type="ECO:0000256" key="2">
    <source>
        <dbReference type="ARBA" id="ARBA00010926"/>
    </source>
</evidence>